<evidence type="ECO:0000256" key="4">
    <source>
        <dbReference type="PIRSR" id="PIRSR601820-3"/>
    </source>
</evidence>
<dbReference type="GO" id="GO:0002020">
    <property type="term" value="F:protease binding"/>
    <property type="evidence" value="ECO:0007669"/>
    <property type="project" value="TreeGrafter"/>
</dbReference>
<proteinExistence type="predicted"/>
<evidence type="ECO:0000256" key="5">
    <source>
        <dbReference type="SAM" id="SignalP"/>
    </source>
</evidence>
<dbReference type="OrthoDB" id="6116054at2759"/>
<dbReference type="Gene3D" id="2.40.50.120">
    <property type="match status" value="1"/>
</dbReference>
<dbReference type="PANTHER" id="PTHR11844:SF33">
    <property type="entry name" value="TISSUE INHIBITOR OF METALLOPROTEINASE"/>
    <property type="match status" value="1"/>
</dbReference>
<comment type="subcellular location">
    <subcellularLocation>
        <location evidence="1">Secreted</location>
    </subcellularLocation>
</comment>
<dbReference type="Pfam" id="PF00965">
    <property type="entry name" value="TIMP"/>
    <property type="match status" value="1"/>
</dbReference>
<dbReference type="InterPro" id="IPR001820">
    <property type="entry name" value="TIMP"/>
</dbReference>
<feature type="disulfide bond" evidence="4">
    <location>
        <begin position="151"/>
        <end position="156"/>
    </location>
</feature>
<feature type="disulfide bond" evidence="4">
    <location>
        <begin position="36"/>
        <end position="146"/>
    </location>
</feature>
<dbReference type="EnsemblMetazoa" id="G27584.1">
    <property type="protein sequence ID" value="G27584.1:cds"/>
    <property type="gene ID" value="G27584"/>
</dbReference>
<dbReference type="SUPFAM" id="SSF50242">
    <property type="entry name" value="TIMP-like"/>
    <property type="match status" value="1"/>
</dbReference>
<dbReference type="SMART" id="SM00206">
    <property type="entry name" value="NTR"/>
    <property type="match status" value="1"/>
</dbReference>
<dbReference type="GO" id="GO:0031012">
    <property type="term" value="C:extracellular matrix"/>
    <property type="evidence" value="ECO:0007669"/>
    <property type="project" value="TreeGrafter"/>
</dbReference>
<keyword evidence="3" id="KW-0479">Metal-binding</keyword>
<dbReference type="AlphaFoldDB" id="A0A8W8LC19"/>
<dbReference type="PANTHER" id="PTHR11844">
    <property type="entry name" value="METALLOPROTEASE INHIBITOR"/>
    <property type="match status" value="1"/>
</dbReference>
<feature type="signal peptide" evidence="5">
    <location>
        <begin position="1"/>
        <end position="23"/>
    </location>
</feature>
<evidence type="ECO:0000256" key="2">
    <source>
        <dbReference type="ARBA" id="ARBA00022525"/>
    </source>
</evidence>
<keyword evidence="2" id="KW-0964">Secreted</keyword>
<dbReference type="GO" id="GO:0046872">
    <property type="term" value="F:metal ion binding"/>
    <property type="evidence" value="ECO:0007669"/>
    <property type="project" value="UniProtKB-KW"/>
</dbReference>
<dbReference type="GO" id="GO:0005615">
    <property type="term" value="C:extracellular space"/>
    <property type="evidence" value="ECO:0007669"/>
    <property type="project" value="TreeGrafter"/>
</dbReference>
<feature type="disulfide bond" evidence="4">
    <location>
        <begin position="26"/>
        <end position="120"/>
    </location>
</feature>
<keyword evidence="5" id="KW-0732">Signal</keyword>
<dbReference type="OMA" id="WHEDYTE"/>
<dbReference type="Proteomes" id="UP000005408">
    <property type="component" value="Unassembled WGS sequence"/>
</dbReference>
<feature type="disulfide bond" evidence="4">
    <location>
        <begin position="148"/>
        <end position="188"/>
    </location>
</feature>
<keyword evidence="4" id="KW-1015">Disulfide bond</keyword>
<feature type="binding site" evidence="3">
    <location>
        <position position="24"/>
    </location>
    <ligand>
        <name>Zn(2+)</name>
        <dbReference type="ChEBI" id="CHEBI:29105"/>
        <note>ligand shared with metalloproteinase partner</note>
    </ligand>
</feature>
<protein>
    <submittedName>
        <fullName evidence="6">Uncharacterized protein</fullName>
    </submittedName>
</protein>
<name>A0A8W8LC19_MAGGI</name>
<dbReference type="GO" id="GO:0008191">
    <property type="term" value="F:metalloendopeptidase inhibitor activity"/>
    <property type="evidence" value="ECO:0007669"/>
    <property type="project" value="InterPro"/>
</dbReference>
<keyword evidence="7" id="KW-1185">Reference proteome</keyword>
<evidence type="ECO:0000256" key="3">
    <source>
        <dbReference type="PIRSR" id="PIRSR601820-1"/>
    </source>
</evidence>
<keyword evidence="3" id="KW-0862">Zinc</keyword>
<feature type="disulfide bond" evidence="4">
    <location>
        <begin position="24"/>
        <end position="93"/>
    </location>
</feature>
<dbReference type="InterPro" id="IPR008993">
    <property type="entry name" value="TIMP-like_OB-fold"/>
</dbReference>
<feature type="chain" id="PRO_5036485311" evidence="5">
    <location>
        <begin position="24"/>
        <end position="213"/>
    </location>
</feature>
<accession>A0A8W8LC19</accession>
<evidence type="ECO:0000313" key="7">
    <source>
        <dbReference type="Proteomes" id="UP000005408"/>
    </source>
</evidence>
<feature type="disulfide bond" evidence="4">
    <location>
        <begin position="164"/>
        <end position="179"/>
    </location>
</feature>
<sequence>MTIRSRAHFLAVSLLHLICVCYPCTCPYKHPQTAVCVADWALLGTVQSSQNITGDDGKAKHKYEIYIIKVIKDKTSKLKHKSVTPVITPLDDCAVNVQKDSRSIFTGSFDGLGYATMTKCDWHEDYTEVPKCQRRNLFKKFYQKNCGCIVCLPGECPTDSTPHCVLRSSDDCDNKHSHCALYPGCNKCSWRRCLSYYDCQDSQEPVSIQDFVL</sequence>
<evidence type="ECO:0000313" key="6">
    <source>
        <dbReference type="EnsemblMetazoa" id="G27584.1:cds"/>
    </source>
</evidence>
<evidence type="ECO:0000256" key="1">
    <source>
        <dbReference type="ARBA" id="ARBA00004613"/>
    </source>
</evidence>
<organism evidence="6 7">
    <name type="scientific">Magallana gigas</name>
    <name type="common">Pacific oyster</name>
    <name type="synonym">Crassostrea gigas</name>
    <dbReference type="NCBI Taxonomy" id="29159"/>
    <lineage>
        <taxon>Eukaryota</taxon>
        <taxon>Metazoa</taxon>
        <taxon>Spiralia</taxon>
        <taxon>Lophotrochozoa</taxon>
        <taxon>Mollusca</taxon>
        <taxon>Bivalvia</taxon>
        <taxon>Autobranchia</taxon>
        <taxon>Pteriomorphia</taxon>
        <taxon>Ostreida</taxon>
        <taxon>Ostreoidea</taxon>
        <taxon>Ostreidae</taxon>
        <taxon>Magallana</taxon>
    </lineage>
</organism>
<dbReference type="GO" id="GO:0051045">
    <property type="term" value="P:negative regulation of membrane protein ectodomain proteolysis"/>
    <property type="evidence" value="ECO:0007669"/>
    <property type="project" value="TreeGrafter"/>
</dbReference>
<reference evidence="6" key="1">
    <citation type="submission" date="2022-08" db="UniProtKB">
        <authorList>
            <consortium name="EnsemblMetazoa"/>
        </authorList>
    </citation>
    <scope>IDENTIFICATION</scope>
    <source>
        <strain evidence="6">05x7-T-G4-1.051#20</strain>
    </source>
</reference>